<name>A0AAV7XFE0_9NEOP</name>
<dbReference type="SUPFAM" id="SSF47676">
    <property type="entry name" value="Conserved domain common to transcription factors TFIIS, elongin A, CRSP70"/>
    <property type="match status" value="1"/>
</dbReference>
<feature type="compositionally biased region" description="Acidic residues" evidence="2">
    <location>
        <begin position="773"/>
        <end position="784"/>
    </location>
</feature>
<evidence type="ECO:0000256" key="2">
    <source>
        <dbReference type="SAM" id="MobiDB-lite"/>
    </source>
</evidence>
<dbReference type="PROSITE" id="PS51319">
    <property type="entry name" value="TFIIS_N"/>
    <property type="match status" value="1"/>
</dbReference>
<feature type="compositionally biased region" description="Basic and acidic residues" evidence="2">
    <location>
        <begin position="533"/>
        <end position="543"/>
    </location>
</feature>
<evidence type="ECO:0000313" key="5">
    <source>
        <dbReference type="Proteomes" id="UP001075354"/>
    </source>
</evidence>
<protein>
    <recommendedName>
        <fullName evidence="3">TFIIS N-terminal domain-containing protein</fullName>
    </recommendedName>
</protein>
<comment type="caution">
    <text evidence="4">The sequence shown here is derived from an EMBL/GenBank/DDBJ whole genome shotgun (WGS) entry which is preliminary data.</text>
</comment>
<feature type="compositionally biased region" description="Basic and acidic residues" evidence="2">
    <location>
        <begin position="363"/>
        <end position="426"/>
    </location>
</feature>
<dbReference type="EMBL" id="JAPTSV010000009">
    <property type="protein sequence ID" value="KAJ1524384.1"/>
    <property type="molecule type" value="Genomic_DNA"/>
</dbReference>
<dbReference type="GO" id="GO:0072357">
    <property type="term" value="C:PTW/PP1 phosphatase complex"/>
    <property type="evidence" value="ECO:0007669"/>
    <property type="project" value="TreeGrafter"/>
</dbReference>
<feature type="compositionally biased region" description="Low complexity" evidence="2">
    <location>
        <begin position="665"/>
        <end position="699"/>
    </location>
</feature>
<feature type="region of interest" description="Disordered" evidence="2">
    <location>
        <begin position="955"/>
        <end position="991"/>
    </location>
</feature>
<comment type="subcellular location">
    <subcellularLocation>
        <location evidence="1">Nucleus</location>
    </subcellularLocation>
</comment>
<feature type="compositionally biased region" description="Basic and acidic residues" evidence="2">
    <location>
        <begin position="506"/>
        <end position="518"/>
    </location>
</feature>
<sequence length="1020" mass="113289">MVTLACVLPSLSFFILLQPRIDPHQLLKCLSVLLGPSGGILSRDQVSRLASLMVKFSRKLVSKCIYVLILKNTKTELINLFMSEGGWALTNSWLADAIEVRNWPLMKELLELLLMCPVDVERLKLNNCPKLVKGLSRDTTDKDVQCLATRLVAQWLQVVKTPGSVLPHPTLDPSHLPLDQHSSLDMVPQAQIQMLEEPREDGHFNFFPTDSSMQIDIHSELFCDPSDITFDTISKDDLLPASDSLCEFRGDGSALINSGVILGDVSNEIASEVERLSEFSDTKVSDVNCGSTVQLVSDVNTEIVNEQTELMDTSSAVVVTNGEPQDKIVLRLNLKDAKKVKSPTKRKLSEDEEDVSPSKRKPRDISKDKKKEDRHDKEKSEKDKSDKSASKHDKSDRTDKKSSDKKSSSKDSRESHKSESRHSESRSRHHHSDKSKDRSRDKDKDRSKSLSSKDREKEREKSRLKEKEKLKLKEKEKAETQAEKDKATLAKVMQASSVSKLGKIPKKTDSSKSGDKVHPPVLVESKKPSISIENRKQAGEPRPKTVKTPPTKFRSTGLEEVVKPPPSRKDVKKPVSSTGLPLPNTKDSSPLLSVPALSSDKRSKPVLNLGGPPDRPGGIKVIPAKPKSAGLQDSDFFMDALNAANTKREPRKRKRRTSGSKDEPTSPTASSATPQSSGAADGSGSPADPAAPASPASSPERPVVDAKPVFKFYQETLQLNDDDAGKEDEEDKTKVKKEEDEENAEEEERKGAAEEGEASDAVRMKAESVESNPEQEPDPAEEENNALMEREKNRLPRGVLVFHRPSQRQRKSLKWKVDSELESVHYFELDETERVNVTKTSFLDMKQMERVHERENFHMTRRMNGEDQMKEQILWTGLVPIDLPPSDVVPGFKSMEKEIQFARAKSTPASPVFLKNLGCPDTPAEPDFVSFVPKDPERIPLEDKTGANSVNDFTNTPWPEPKPLLIPQSPPHSHTMPHPHPGPHPGPLLQTPLLGAGPSPTGYHTVGGDWRVGTLGLWAL</sequence>
<dbReference type="PANTHER" id="PTHR46557:SF1">
    <property type="entry name" value="SERINE_THREONINE-PROTEIN PHOSPHATASE 1 REGULATORY SUBUNIT 10"/>
    <property type="match status" value="1"/>
</dbReference>
<feature type="compositionally biased region" description="Basic and acidic residues" evidence="2">
    <location>
        <begin position="434"/>
        <end position="488"/>
    </location>
</feature>
<gene>
    <name evidence="4" type="ORF">ONE63_010884</name>
</gene>
<proteinExistence type="predicted"/>
<feature type="compositionally biased region" description="Acidic residues" evidence="2">
    <location>
        <begin position="720"/>
        <end position="730"/>
    </location>
</feature>
<dbReference type="GO" id="GO:0008157">
    <property type="term" value="F:protein phosphatase 1 binding"/>
    <property type="evidence" value="ECO:0007669"/>
    <property type="project" value="TreeGrafter"/>
</dbReference>
<dbReference type="AlphaFoldDB" id="A0AAV7XFE0"/>
<dbReference type="PANTHER" id="PTHR46557">
    <property type="entry name" value="SERINE/THREONINE-PROTEIN PHOSPHATASE 1 REGULATORY SUBUNIT 10-RELATED"/>
    <property type="match status" value="1"/>
</dbReference>
<organism evidence="4 5">
    <name type="scientific">Megalurothrips usitatus</name>
    <name type="common">bean blossom thrips</name>
    <dbReference type="NCBI Taxonomy" id="439358"/>
    <lineage>
        <taxon>Eukaryota</taxon>
        <taxon>Metazoa</taxon>
        <taxon>Ecdysozoa</taxon>
        <taxon>Arthropoda</taxon>
        <taxon>Hexapoda</taxon>
        <taxon>Insecta</taxon>
        <taxon>Pterygota</taxon>
        <taxon>Neoptera</taxon>
        <taxon>Paraneoptera</taxon>
        <taxon>Thysanoptera</taxon>
        <taxon>Terebrantia</taxon>
        <taxon>Thripoidea</taxon>
        <taxon>Thripidae</taxon>
        <taxon>Megalurothrips</taxon>
    </lineage>
</organism>
<dbReference type="Proteomes" id="UP001075354">
    <property type="component" value="Chromosome 9"/>
</dbReference>
<feature type="domain" description="TFIIS N-terminal" evidence="3">
    <location>
        <begin position="88"/>
        <end position="162"/>
    </location>
</feature>
<evidence type="ECO:0000313" key="4">
    <source>
        <dbReference type="EMBL" id="KAJ1524384.1"/>
    </source>
</evidence>
<keyword evidence="1" id="KW-0539">Nucleus</keyword>
<dbReference type="GO" id="GO:0000785">
    <property type="term" value="C:chromatin"/>
    <property type="evidence" value="ECO:0007669"/>
    <property type="project" value="TreeGrafter"/>
</dbReference>
<dbReference type="Pfam" id="PF08711">
    <property type="entry name" value="Med26"/>
    <property type="match status" value="1"/>
</dbReference>
<feature type="compositionally biased region" description="Low complexity" evidence="2">
    <location>
        <begin position="588"/>
        <end position="598"/>
    </location>
</feature>
<accession>A0AAV7XFE0</accession>
<feature type="compositionally biased region" description="Basic residues" evidence="2">
    <location>
        <begin position="649"/>
        <end position="658"/>
    </location>
</feature>
<dbReference type="InterPro" id="IPR017923">
    <property type="entry name" value="TFIIS_N"/>
</dbReference>
<evidence type="ECO:0000256" key="1">
    <source>
        <dbReference type="PROSITE-ProRule" id="PRU00649"/>
    </source>
</evidence>
<feature type="region of interest" description="Disordered" evidence="2">
    <location>
        <begin position="338"/>
        <end position="784"/>
    </location>
</feature>
<reference evidence="4" key="1">
    <citation type="submission" date="2022-12" db="EMBL/GenBank/DDBJ databases">
        <title>Chromosome-level genome assembly of the bean flower thrips Megalurothrips usitatus.</title>
        <authorList>
            <person name="Ma L."/>
            <person name="Liu Q."/>
            <person name="Li H."/>
            <person name="Cai W."/>
        </authorList>
    </citation>
    <scope>NUCLEOTIDE SEQUENCE</scope>
    <source>
        <strain evidence="4">Cailab_2022a</strain>
    </source>
</reference>
<keyword evidence="5" id="KW-1185">Reference proteome</keyword>
<dbReference type="InterPro" id="IPR035441">
    <property type="entry name" value="TFIIS/LEDGF_dom_sf"/>
</dbReference>
<evidence type="ECO:0000259" key="3">
    <source>
        <dbReference type="PROSITE" id="PS51319"/>
    </source>
</evidence>
<feature type="compositionally biased region" description="Pro residues" evidence="2">
    <location>
        <begin position="958"/>
        <end position="970"/>
    </location>
</feature>
<dbReference type="GO" id="GO:0005634">
    <property type="term" value="C:nucleus"/>
    <property type="evidence" value="ECO:0007669"/>
    <property type="project" value="UniProtKB-SubCell"/>
</dbReference>